<feature type="transmembrane region" description="Helical" evidence="1">
    <location>
        <begin position="36"/>
        <end position="59"/>
    </location>
</feature>
<protein>
    <submittedName>
        <fullName evidence="3">Pilus assembly protein</fullName>
    </submittedName>
</protein>
<reference evidence="3 4" key="1">
    <citation type="submission" date="2019-05" db="EMBL/GenBank/DDBJ databases">
        <authorList>
            <person name="Lee S.D."/>
        </authorList>
    </citation>
    <scope>NUCLEOTIDE SEQUENCE [LARGE SCALE GENOMIC DNA]</scope>
    <source>
        <strain evidence="3 4">C5-26</strain>
    </source>
</reference>
<name>A0A563E0M7_9MICO</name>
<sequence length="130" mass="13630">MVGAYRPDGRRRAMTSSRFGKIGSRRNQRGSASIELVGLLPVVVVVVLLVLQFIAAAYVSNVTTTAARAAARAYSLGENPTAAVDRSLPFGLRAKVVTLYGPDHGATVEVTVPRLGPLPAPTVSESAVMP</sequence>
<evidence type="ECO:0000313" key="3">
    <source>
        <dbReference type="EMBL" id="TWP35945.1"/>
    </source>
</evidence>
<comment type="caution">
    <text evidence="3">The sequence shown here is derived from an EMBL/GenBank/DDBJ whole genome shotgun (WGS) entry which is preliminary data.</text>
</comment>
<organism evidence="3 4">
    <name type="scientific">Leekyejoonella antrihumi</name>
    <dbReference type="NCBI Taxonomy" id="1660198"/>
    <lineage>
        <taxon>Bacteria</taxon>
        <taxon>Bacillati</taxon>
        <taxon>Actinomycetota</taxon>
        <taxon>Actinomycetes</taxon>
        <taxon>Micrococcales</taxon>
        <taxon>Dermacoccaceae</taxon>
        <taxon>Leekyejoonella</taxon>
    </lineage>
</organism>
<keyword evidence="4" id="KW-1185">Reference proteome</keyword>
<evidence type="ECO:0000313" key="4">
    <source>
        <dbReference type="Proteomes" id="UP000320244"/>
    </source>
</evidence>
<evidence type="ECO:0000256" key="1">
    <source>
        <dbReference type="SAM" id="Phobius"/>
    </source>
</evidence>
<feature type="domain" description="TadE-like" evidence="2">
    <location>
        <begin position="30"/>
        <end position="72"/>
    </location>
</feature>
<keyword evidence="1" id="KW-0812">Transmembrane</keyword>
<dbReference type="AlphaFoldDB" id="A0A563E0M7"/>
<proteinExistence type="predicted"/>
<reference evidence="3 4" key="2">
    <citation type="submission" date="2019-08" db="EMBL/GenBank/DDBJ databases">
        <title>Jejuicoccus antrihumi gen. nov., sp. nov., a new member of the family Dermacoccaceae isolated from a cave.</title>
        <authorList>
            <person name="Schumann P."/>
            <person name="Kim I.S."/>
        </authorList>
    </citation>
    <scope>NUCLEOTIDE SEQUENCE [LARGE SCALE GENOMIC DNA]</scope>
    <source>
        <strain evidence="3 4">C5-26</strain>
    </source>
</reference>
<dbReference type="Proteomes" id="UP000320244">
    <property type="component" value="Unassembled WGS sequence"/>
</dbReference>
<dbReference type="InterPro" id="IPR012495">
    <property type="entry name" value="TadE-like_dom"/>
</dbReference>
<keyword evidence="1" id="KW-1133">Transmembrane helix</keyword>
<dbReference type="Pfam" id="PF07811">
    <property type="entry name" value="TadE"/>
    <property type="match status" value="1"/>
</dbReference>
<evidence type="ECO:0000259" key="2">
    <source>
        <dbReference type="Pfam" id="PF07811"/>
    </source>
</evidence>
<gene>
    <name evidence="3" type="ORF">FGL98_11985</name>
</gene>
<accession>A0A563E0M7</accession>
<keyword evidence="1" id="KW-0472">Membrane</keyword>
<dbReference type="EMBL" id="VCQV01000015">
    <property type="protein sequence ID" value="TWP35945.1"/>
    <property type="molecule type" value="Genomic_DNA"/>
</dbReference>